<dbReference type="AlphaFoldDB" id="A0A9D1FWD2"/>
<evidence type="ECO:0000256" key="6">
    <source>
        <dbReference type="ARBA" id="ARBA00022723"/>
    </source>
</evidence>
<evidence type="ECO:0000256" key="1">
    <source>
        <dbReference type="ARBA" id="ARBA00001966"/>
    </source>
</evidence>
<evidence type="ECO:0000256" key="11">
    <source>
        <dbReference type="RuleBase" id="RU366059"/>
    </source>
</evidence>
<dbReference type="GO" id="GO:0003941">
    <property type="term" value="F:L-serine ammonia-lyase activity"/>
    <property type="evidence" value="ECO:0007669"/>
    <property type="project" value="UniProtKB-UniRule"/>
</dbReference>
<keyword evidence="7 11" id="KW-0408">Iron</keyword>
<keyword evidence="8 11" id="KW-0411">Iron-sulfur</keyword>
<dbReference type="GO" id="GO:0006094">
    <property type="term" value="P:gluconeogenesis"/>
    <property type="evidence" value="ECO:0007669"/>
    <property type="project" value="UniProtKB-KW"/>
</dbReference>
<keyword evidence="9 11" id="KW-0456">Lyase</keyword>
<evidence type="ECO:0000256" key="10">
    <source>
        <dbReference type="ARBA" id="ARBA00049406"/>
    </source>
</evidence>
<dbReference type="Proteomes" id="UP000824139">
    <property type="component" value="Unassembled WGS sequence"/>
</dbReference>
<keyword evidence="5 11" id="KW-0004">4Fe-4S</keyword>
<dbReference type="GO" id="GO:0051539">
    <property type="term" value="F:4 iron, 4 sulfur cluster binding"/>
    <property type="evidence" value="ECO:0007669"/>
    <property type="project" value="UniProtKB-UniRule"/>
</dbReference>
<dbReference type="InterPro" id="IPR051318">
    <property type="entry name" value="Fe-S_L-Ser"/>
</dbReference>
<gene>
    <name evidence="13" type="primary">sdaAA</name>
    <name evidence="13" type="ORF">IAD41_06125</name>
</gene>
<proteinExistence type="inferred from homology"/>
<dbReference type="EC" id="4.3.1.17" evidence="11"/>
<evidence type="ECO:0000256" key="7">
    <source>
        <dbReference type="ARBA" id="ARBA00023004"/>
    </source>
</evidence>
<reference evidence="13" key="2">
    <citation type="journal article" date="2021" name="PeerJ">
        <title>Extensive microbial diversity within the chicken gut microbiome revealed by metagenomics and culture.</title>
        <authorList>
            <person name="Gilroy R."/>
            <person name="Ravi A."/>
            <person name="Getino M."/>
            <person name="Pursley I."/>
            <person name="Horton D.L."/>
            <person name="Alikhan N.F."/>
            <person name="Baker D."/>
            <person name="Gharbi K."/>
            <person name="Hall N."/>
            <person name="Watson M."/>
            <person name="Adriaenssens E.M."/>
            <person name="Foster-Nyarko E."/>
            <person name="Jarju S."/>
            <person name="Secka A."/>
            <person name="Antonio M."/>
            <person name="Oren A."/>
            <person name="Chaudhuri R.R."/>
            <person name="La Ragione R."/>
            <person name="Hildebrand F."/>
            <person name="Pallen M.J."/>
        </authorList>
    </citation>
    <scope>NUCLEOTIDE SEQUENCE</scope>
    <source>
        <strain evidence="13">CHK152-2994</strain>
    </source>
</reference>
<evidence type="ECO:0000256" key="3">
    <source>
        <dbReference type="ARBA" id="ARBA00008636"/>
    </source>
</evidence>
<dbReference type="Pfam" id="PF03313">
    <property type="entry name" value="SDH_alpha"/>
    <property type="match status" value="1"/>
</dbReference>
<comment type="pathway">
    <text evidence="2">Carbohydrate biosynthesis; gluconeogenesis.</text>
</comment>
<sequence length="302" mass="32146">MTKIINTFKDLEKECEISGKKIFVITQEYEAELAETNVDSIRSVVKKSLDAMKEAIQTGLKSKEMSISGMCGDDCDRLQKRFSDERALFGQTFEKITTYALATIEENLRMGKIAACPTAGSCAIVPSVLVGVSEDLNTSEEDQINALITAGTVGRIISTKVALAGAVAGCQAECGVASAMSAAALTQIRGGSVNQILNAVALAMKNLLGLTCDPVCGLVEIPCVKRNPFLAIHAVTASELALAGVKSKIPLDEVIDALEQTGQLMSPMLKESSQAGLAATKTALDLKHKLFYSIPPLRVYKK</sequence>
<keyword evidence="4 11" id="KW-0312">Gluconeogenesis</keyword>
<dbReference type="PANTHER" id="PTHR30182">
    <property type="entry name" value="L-SERINE DEHYDRATASE"/>
    <property type="match status" value="1"/>
</dbReference>
<comment type="caution">
    <text evidence="13">The sequence shown here is derived from an EMBL/GenBank/DDBJ whole genome shotgun (WGS) entry which is preliminary data.</text>
</comment>
<dbReference type="EMBL" id="DVJO01000133">
    <property type="protein sequence ID" value="HIS83163.1"/>
    <property type="molecule type" value="Genomic_DNA"/>
</dbReference>
<name>A0A9D1FWD2_9BACT</name>
<comment type="catalytic activity">
    <reaction evidence="10 11">
        <text>L-serine = pyruvate + NH4(+)</text>
        <dbReference type="Rhea" id="RHEA:19169"/>
        <dbReference type="ChEBI" id="CHEBI:15361"/>
        <dbReference type="ChEBI" id="CHEBI:28938"/>
        <dbReference type="ChEBI" id="CHEBI:33384"/>
        <dbReference type="EC" id="4.3.1.17"/>
    </reaction>
</comment>
<dbReference type="PANTHER" id="PTHR30182:SF1">
    <property type="entry name" value="L-SERINE DEHYDRATASE 1"/>
    <property type="match status" value="1"/>
</dbReference>
<evidence type="ECO:0000256" key="2">
    <source>
        <dbReference type="ARBA" id="ARBA00004742"/>
    </source>
</evidence>
<feature type="domain" description="Serine dehydratase-like alpha subunit" evidence="12">
    <location>
        <begin position="20"/>
        <end position="278"/>
    </location>
</feature>
<comment type="cofactor">
    <cofactor evidence="1 11">
        <name>[4Fe-4S] cluster</name>
        <dbReference type="ChEBI" id="CHEBI:49883"/>
    </cofactor>
</comment>
<dbReference type="InterPro" id="IPR005130">
    <property type="entry name" value="Ser_deHydtase-like_asu"/>
</dbReference>
<dbReference type="NCBIfam" id="TIGR00718">
    <property type="entry name" value="sda_alpha"/>
    <property type="match status" value="1"/>
</dbReference>
<evidence type="ECO:0000259" key="12">
    <source>
        <dbReference type="Pfam" id="PF03313"/>
    </source>
</evidence>
<evidence type="ECO:0000256" key="9">
    <source>
        <dbReference type="ARBA" id="ARBA00023239"/>
    </source>
</evidence>
<keyword evidence="6 11" id="KW-0479">Metal-binding</keyword>
<evidence type="ECO:0000256" key="8">
    <source>
        <dbReference type="ARBA" id="ARBA00023014"/>
    </source>
</evidence>
<evidence type="ECO:0000256" key="4">
    <source>
        <dbReference type="ARBA" id="ARBA00022432"/>
    </source>
</evidence>
<accession>A0A9D1FWD2</accession>
<comment type="similarity">
    <text evidence="3 11">Belongs to the iron-sulfur dependent L-serine dehydratase family.</text>
</comment>
<evidence type="ECO:0000256" key="5">
    <source>
        <dbReference type="ARBA" id="ARBA00022485"/>
    </source>
</evidence>
<evidence type="ECO:0000313" key="14">
    <source>
        <dbReference type="Proteomes" id="UP000824139"/>
    </source>
</evidence>
<evidence type="ECO:0000313" key="13">
    <source>
        <dbReference type="EMBL" id="HIS83163.1"/>
    </source>
</evidence>
<organism evidence="13 14">
    <name type="scientific">Candidatus Scatenecus faecavium</name>
    <dbReference type="NCBI Taxonomy" id="2840915"/>
    <lineage>
        <taxon>Bacteria</taxon>
        <taxon>Candidatus Scatenecus</taxon>
    </lineage>
</organism>
<dbReference type="GO" id="GO:0046872">
    <property type="term" value="F:metal ion binding"/>
    <property type="evidence" value="ECO:0007669"/>
    <property type="project" value="UniProtKB-KW"/>
</dbReference>
<dbReference type="InterPro" id="IPR004642">
    <property type="entry name" value="Ser_deHydtase_asu"/>
</dbReference>
<reference evidence="13" key="1">
    <citation type="submission" date="2020-10" db="EMBL/GenBank/DDBJ databases">
        <authorList>
            <person name="Gilroy R."/>
        </authorList>
    </citation>
    <scope>NUCLEOTIDE SEQUENCE</scope>
    <source>
        <strain evidence="13">CHK152-2994</strain>
    </source>
</reference>
<protein>
    <recommendedName>
        <fullName evidence="11">L-serine dehydratase</fullName>
        <ecNumber evidence="11">4.3.1.17</ecNumber>
    </recommendedName>
</protein>